<feature type="compositionally biased region" description="Acidic residues" evidence="4">
    <location>
        <begin position="588"/>
        <end position="597"/>
    </location>
</feature>
<reference evidence="7" key="1">
    <citation type="submission" date="2017-10" db="EMBL/GenBank/DDBJ databases">
        <title>Rapid genome shrinkage in a self-fertile nematode reveals novel sperm competition proteins.</title>
        <authorList>
            <person name="Yin D."/>
            <person name="Schwarz E.M."/>
            <person name="Thomas C.G."/>
            <person name="Felde R.L."/>
            <person name="Korf I.F."/>
            <person name="Cutter A.D."/>
            <person name="Schartner C.M."/>
            <person name="Ralston E.J."/>
            <person name="Meyer B.J."/>
            <person name="Haag E.S."/>
        </authorList>
    </citation>
    <scope>NUCLEOTIDE SEQUENCE [LARGE SCALE GENOMIC DNA]</scope>
    <source>
        <strain evidence="7">JU1422</strain>
    </source>
</reference>
<feature type="compositionally biased region" description="Acidic residues" evidence="4">
    <location>
        <begin position="538"/>
        <end position="547"/>
    </location>
</feature>
<evidence type="ECO:0000313" key="6">
    <source>
        <dbReference type="EMBL" id="PIC47967.1"/>
    </source>
</evidence>
<keyword evidence="2 3" id="KW-0539">Nucleus</keyword>
<dbReference type="PROSITE" id="PS50071">
    <property type="entry name" value="HOMEOBOX_2"/>
    <property type="match status" value="1"/>
</dbReference>
<dbReference type="Proteomes" id="UP000230233">
    <property type="component" value="Chromosome II"/>
</dbReference>
<feature type="compositionally biased region" description="Polar residues" evidence="4">
    <location>
        <begin position="567"/>
        <end position="578"/>
    </location>
</feature>
<evidence type="ECO:0000256" key="4">
    <source>
        <dbReference type="SAM" id="MobiDB-lite"/>
    </source>
</evidence>
<proteinExistence type="predicted"/>
<dbReference type="InterPro" id="IPR009057">
    <property type="entry name" value="Homeodomain-like_sf"/>
</dbReference>
<dbReference type="STRING" id="1611254.A0A2G5V8D1"/>
<dbReference type="Pfam" id="PF00046">
    <property type="entry name" value="Homeodomain"/>
    <property type="match status" value="1"/>
</dbReference>
<dbReference type="GO" id="GO:0000978">
    <property type="term" value="F:RNA polymerase II cis-regulatory region sequence-specific DNA binding"/>
    <property type="evidence" value="ECO:0007669"/>
    <property type="project" value="TreeGrafter"/>
</dbReference>
<keyword evidence="7" id="KW-1185">Reference proteome</keyword>
<keyword evidence="2 3" id="KW-0238">DNA-binding</keyword>
<dbReference type="Gene3D" id="1.10.10.60">
    <property type="entry name" value="Homeodomain-like"/>
    <property type="match status" value="2"/>
</dbReference>
<gene>
    <name evidence="6" type="primary">Cnig_chr_II.g7124</name>
    <name evidence="6" type="ORF">B9Z55_007124</name>
</gene>
<feature type="region of interest" description="Disordered" evidence="4">
    <location>
        <begin position="1"/>
        <end position="115"/>
    </location>
</feature>
<dbReference type="SUPFAM" id="SSF46689">
    <property type="entry name" value="Homeodomain-like"/>
    <property type="match status" value="2"/>
</dbReference>
<evidence type="ECO:0000256" key="1">
    <source>
        <dbReference type="ARBA" id="ARBA00004123"/>
    </source>
</evidence>
<dbReference type="PANTHER" id="PTHR14057:SF32">
    <property type="entry name" value="HOMEOBOX PROTEIN CEH-21-RELATED"/>
    <property type="match status" value="1"/>
</dbReference>
<dbReference type="AlphaFoldDB" id="A0A2G5V8D1"/>
<feature type="compositionally biased region" description="Polar residues" evidence="4">
    <location>
        <begin position="467"/>
        <end position="481"/>
    </location>
</feature>
<keyword evidence="2 3" id="KW-0371">Homeobox</keyword>
<protein>
    <recommendedName>
        <fullName evidence="5">Homeobox domain-containing protein</fullName>
    </recommendedName>
</protein>
<evidence type="ECO:0000256" key="3">
    <source>
        <dbReference type="RuleBase" id="RU000682"/>
    </source>
</evidence>
<comment type="caution">
    <text evidence="6">The sequence shown here is derived from an EMBL/GenBank/DDBJ whole genome shotgun (WGS) entry which is preliminary data.</text>
</comment>
<organism evidence="6 7">
    <name type="scientific">Caenorhabditis nigoni</name>
    <dbReference type="NCBI Taxonomy" id="1611254"/>
    <lineage>
        <taxon>Eukaryota</taxon>
        <taxon>Metazoa</taxon>
        <taxon>Ecdysozoa</taxon>
        <taxon>Nematoda</taxon>
        <taxon>Chromadorea</taxon>
        <taxon>Rhabditida</taxon>
        <taxon>Rhabditina</taxon>
        <taxon>Rhabditomorpha</taxon>
        <taxon>Rhabditoidea</taxon>
        <taxon>Rhabditidae</taxon>
        <taxon>Peloderinae</taxon>
        <taxon>Caenorhabditis</taxon>
    </lineage>
</organism>
<feature type="compositionally biased region" description="Basic and acidic residues" evidence="4">
    <location>
        <begin position="483"/>
        <end position="499"/>
    </location>
</feature>
<dbReference type="GO" id="GO:0000981">
    <property type="term" value="F:DNA-binding transcription factor activity, RNA polymerase II-specific"/>
    <property type="evidence" value="ECO:0007669"/>
    <property type="project" value="TreeGrafter"/>
</dbReference>
<dbReference type="CDD" id="cd00086">
    <property type="entry name" value="homeodomain"/>
    <property type="match status" value="1"/>
</dbReference>
<feature type="compositionally biased region" description="Polar residues" evidence="4">
    <location>
        <begin position="1"/>
        <end position="19"/>
    </location>
</feature>
<dbReference type="PANTHER" id="PTHR14057">
    <property type="entry name" value="TRANSCRIPTION FACTOR ONECUT"/>
    <property type="match status" value="1"/>
</dbReference>
<name>A0A2G5V8D1_9PELO</name>
<evidence type="ECO:0000259" key="5">
    <source>
        <dbReference type="PROSITE" id="PS50071"/>
    </source>
</evidence>
<dbReference type="InterPro" id="IPR051649">
    <property type="entry name" value="CUT_Homeobox"/>
</dbReference>
<accession>A0A2G5V8D1</accession>
<feature type="compositionally biased region" description="Acidic residues" evidence="4">
    <location>
        <begin position="448"/>
        <end position="466"/>
    </location>
</feature>
<evidence type="ECO:0000313" key="7">
    <source>
        <dbReference type="Proteomes" id="UP000230233"/>
    </source>
</evidence>
<comment type="subcellular location">
    <subcellularLocation>
        <location evidence="1 2 3">Nucleus</location>
    </subcellularLocation>
</comment>
<dbReference type="InterPro" id="IPR001356">
    <property type="entry name" value="HD"/>
</dbReference>
<feature type="compositionally biased region" description="Basic and acidic residues" evidence="4">
    <location>
        <begin position="553"/>
        <end position="564"/>
    </location>
</feature>
<dbReference type="EMBL" id="PDUG01000002">
    <property type="protein sequence ID" value="PIC47967.1"/>
    <property type="molecule type" value="Genomic_DNA"/>
</dbReference>
<feature type="domain" description="Homeobox" evidence="5">
    <location>
        <begin position="147"/>
        <end position="207"/>
    </location>
</feature>
<evidence type="ECO:0000256" key="2">
    <source>
        <dbReference type="PROSITE-ProRule" id="PRU00108"/>
    </source>
</evidence>
<feature type="compositionally biased region" description="Polar residues" evidence="4">
    <location>
        <begin position="515"/>
        <end position="524"/>
    </location>
</feature>
<feature type="DNA-binding region" description="Homeobox" evidence="2">
    <location>
        <begin position="149"/>
        <end position="208"/>
    </location>
</feature>
<feature type="compositionally biased region" description="Acidic residues" evidence="4">
    <location>
        <begin position="500"/>
        <end position="511"/>
    </location>
</feature>
<sequence>MVYTKNQAQSSQGDVSTSHGRGGIRKAPVQEATNPKRRRLIESSESDSEVDIPVARRTRDPLSSSSSSSEMESDSKFSDVEDETEDEQSGVPVQETGSKQKPGTLKPGTKPGNFFFSEEQNRLLLAAFQANHCPTKEQREKLAEKADLTRQQWHKLTEEQSSRMDDVFAVSSRPDEATIASLASELQVEKDRVRNYFKNRRSFMNRKTNAKLPPPLPLKEAEPILMDIFKENPMFKDYKNIELKNKINWGYHRICKFFTERRRENRISIGPSPLSEAEAQPILMDIFRKDPLFHDYKNVELKNKIQWKHRRVKSWFVRQRKSNQQAKLDHFKEVMEKTFQKQQYFATRSETLEVEAGASWLKILAWLIKRRRESLKAYLKKETTFLPNEMAKFERIFEKYHGRPMDFEAVRSIEQEENVCGYNFSDYLMDRQNVLAKLRKEREAVNVEQEEEEFVDEQDAHEEDQNETNLDYQMDSDQGFQSDAHHEEEDHVENRGAEKDTDEELEEEPVDQSEPNSQRSQEQDVQPVDNQEAAALEFENDDIEFDNQEAAVVEEHHGRVDGPEVHQQVSEQQVTGQEVQPAAHQEAAEDVEQEEESVDGHDAYEAYPVEQESDFEMNNEGSVHPVAHQEQAELEFENDEIGFNYPQEALVNQGLYGQMDEPVAEQIVPVNVKVEYPEPEIENFERLETPVKQEKEDVEDEEVQLLVFDVMDVGASQDVGAVGPVVIERVQASFEDIQPDYGYLIGFPEIGFASKTKMSENKKRLNLENLTLPFNCSTNYLRWSKLQMQEFFCQLLEPAMTLKLVEKVRAGVFLSMFQPDLNEFFDELNKDGVIINWNEFLMICQEIQKLKDFNKRLAR</sequence>
<dbReference type="OrthoDB" id="6159439at2759"/>
<dbReference type="GO" id="GO:0005634">
    <property type="term" value="C:nucleus"/>
    <property type="evidence" value="ECO:0007669"/>
    <property type="project" value="UniProtKB-SubCell"/>
</dbReference>
<dbReference type="SMART" id="SM00389">
    <property type="entry name" value="HOX"/>
    <property type="match status" value="1"/>
</dbReference>
<feature type="region of interest" description="Disordered" evidence="4">
    <location>
        <begin position="445"/>
        <end position="599"/>
    </location>
</feature>